<dbReference type="PANTHER" id="PTHR10578:SF107">
    <property type="entry name" value="2-HYDROXYACID OXIDASE 1"/>
    <property type="match status" value="1"/>
</dbReference>
<dbReference type="Pfam" id="PF01070">
    <property type="entry name" value="FMN_dh"/>
    <property type="match status" value="1"/>
</dbReference>
<keyword evidence="2" id="KW-0285">Flavoprotein</keyword>
<organism evidence="7">
    <name type="scientific">mine drainage metagenome</name>
    <dbReference type="NCBI Taxonomy" id="410659"/>
    <lineage>
        <taxon>unclassified sequences</taxon>
        <taxon>metagenomes</taxon>
        <taxon>ecological metagenomes</taxon>
    </lineage>
</organism>
<dbReference type="EMBL" id="AUZZ01006372">
    <property type="protein sequence ID" value="EQD46607.1"/>
    <property type="molecule type" value="Genomic_DNA"/>
</dbReference>
<sequence>IPQMFAPTLTWADIAWVREHWPRKLLIKGVLTVADARRAASLGCDGIVLTNHGGRQLDYCVAPIEVLGEIAAEVGDRLAVLIDSGVRRGTDIAKALALGADAVMVGRATLYGLAAAGEPGARRALEMLTVELDRVMGQLGCRSVADIGSHLLRG</sequence>
<dbReference type="SUPFAM" id="SSF51395">
    <property type="entry name" value="FMN-linked oxidoreductases"/>
    <property type="match status" value="1"/>
</dbReference>
<comment type="caution">
    <text evidence="7">The sequence shown here is derived from an EMBL/GenBank/DDBJ whole genome shotgun (WGS) entry which is preliminary data.</text>
</comment>
<evidence type="ECO:0000256" key="4">
    <source>
        <dbReference type="ARBA" id="ARBA00023002"/>
    </source>
</evidence>
<comment type="similarity">
    <text evidence="5">Belongs to the FMN-dependent alpha-hydroxy acid dehydrogenase family.</text>
</comment>
<dbReference type="Gene3D" id="3.20.20.70">
    <property type="entry name" value="Aldolase class I"/>
    <property type="match status" value="1"/>
</dbReference>
<dbReference type="CDD" id="cd02809">
    <property type="entry name" value="alpha_hydroxyacid_oxid_FMN"/>
    <property type="match status" value="1"/>
</dbReference>
<keyword evidence="4" id="KW-0560">Oxidoreductase</keyword>
<evidence type="ECO:0000256" key="5">
    <source>
        <dbReference type="ARBA" id="ARBA00024042"/>
    </source>
</evidence>
<feature type="non-terminal residue" evidence="7">
    <location>
        <position position="1"/>
    </location>
</feature>
<dbReference type="PROSITE" id="PS51349">
    <property type="entry name" value="FMN_HYDROXY_ACID_DH_2"/>
    <property type="match status" value="1"/>
</dbReference>
<dbReference type="GO" id="GO:0010181">
    <property type="term" value="F:FMN binding"/>
    <property type="evidence" value="ECO:0007669"/>
    <property type="project" value="InterPro"/>
</dbReference>
<dbReference type="InterPro" id="IPR013785">
    <property type="entry name" value="Aldolase_TIM"/>
</dbReference>
<dbReference type="GO" id="GO:0005886">
    <property type="term" value="C:plasma membrane"/>
    <property type="evidence" value="ECO:0007669"/>
    <property type="project" value="TreeGrafter"/>
</dbReference>
<protein>
    <submittedName>
        <fullName evidence="7">FMN-dependent alpha-hydroxy acid dehydrogenase</fullName>
    </submittedName>
</protein>
<dbReference type="GO" id="GO:0009060">
    <property type="term" value="P:aerobic respiration"/>
    <property type="evidence" value="ECO:0007669"/>
    <property type="project" value="TreeGrafter"/>
</dbReference>
<name>T0ZQ46_9ZZZZ</name>
<proteinExistence type="inferred from homology"/>
<accession>T0ZQ46</accession>
<evidence type="ECO:0000256" key="1">
    <source>
        <dbReference type="ARBA" id="ARBA00001917"/>
    </source>
</evidence>
<reference evidence="7" key="2">
    <citation type="journal article" date="2014" name="ISME J.">
        <title>Microbial stratification in low pH oxic and suboxic macroscopic growths along an acid mine drainage.</title>
        <authorList>
            <person name="Mendez-Garcia C."/>
            <person name="Mesa V."/>
            <person name="Sprenger R.R."/>
            <person name="Richter M."/>
            <person name="Diez M.S."/>
            <person name="Solano J."/>
            <person name="Bargiela R."/>
            <person name="Golyshina O.V."/>
            <person name="Manteca A."/>
            <person name="Ramos J.L."/>
            <person name="Gallego J.R."/>
            <person name="Llorente I."/>
            <person name="Martins Dos Santos V.A."/>
            <person name="Jensen O.N."/>
            <person name="Pelaez A.I."/>
            <person name="Sanchez J."/>
            <person name="Ferrer M."/>
        </authorList>
    </citation>
    <scope>NUCLEOTIDE SEQUENCE</scope>
</reference>
<dbReference type="InterPro" id="IPR037396">
    <property type="entry name" value="FMN_HAD"/>
</dbReference>
<dbReference type="GO" id="GO:0004459">
    <property type="term" value="F:L-lactate dehydrogenase (NAD+) activity"/>
    <property type="evidence" value="ECO:0007669"/>
    <property type="project" value="TreeGrafter"/>
</dbReference>
<comment type="cofactor">
    <cofactor evidence="1">
        <name>FMN</name>
        <dbReference type="ChEBI" id="CHEBI:58210"/>
    </cofactor>
</comment>
<dbReference type="PANTHER" id="PTHR10578">
    <property type="entry name" value="S -2-HYDROXY-ACID OXIDASE-RELATED"/>
    <property type="match status" value="1"/>
</dbReference>
<evidence type="ECO:0000313" key="7">
    <source>
        <dbReference type="EMBL" id="EQD46607.1"/>
    </source>
</evidence>
<gene>
    <name evidence="7" type="ORF">B2A_08833</name>
</gene>
<keyword evidence="3" id="KW-0288">FMN</keyword>
<dbReference type="AlphaFoldDB" id="T0ZQ46"/>
<evidence type="ECO:0000256" key="2">
    <source>
        <dbReference type="ARBA" id="ARBA00022630"/>
    </source>
</evidence>
<dbReference type="InterPro" id="IPR012133">
    <property type="entry name" value="Alpha-hydoxy_acid_DH_FMN"/>
</dbReference>
<dbReference type="InterPro" id="IPR000262">
    <property type="entry name" value="FMN-dep_DH"/>
</dbReference>
<reference evidence="7" key="1">
    <citation type="submission" date="2013-08" db="EMBL/GenBank/DDBJ databases">
        <authorList>
            <person name="Mendez C."/>
            <person name="Richter M."/>
            <person name="Ferrer M."/>
            <person name="Sanchez J."/>
        </authorList>
    </citation>
    <scope>NUCLEOTIDE SEQUENCE</scope>
</reference>
<evidence type="ECO:0000259" key="6">
    <source>
        <dbReference type="PROSITE" id="PS51349"/>
    </source>
</evidence>
<feature type="domain" description="FMN hydroxy acid dehydrogenase" evidence="6">
    <location>
        <begin position="1"/>
        <end position="154"/>
    </location>
</feature>
<evidence type="ECO:0000256" key="3">
    <source>
        <dbReference type="ARBA" id="ARBA00022643"/>
    </source>
</evidence>